<dbReference type="OrthoDB" id="544608at2759"/>
<evidence type="ECO:0000256" key="2">
    <source>
        <dbReference type="SAM" id="SignalP"/>
    </source>
</evidence>
<dbReference type="CDD" id="cd00229">
    <property type="entry name" value="SGNH_hydrolase"/>
    <property type="match status" value="1"/>
</dbReference>
<dbReference type="EMBL" id="JAEHOE010000033">
    <property type="protein sequence ID" value="KAG2494062.1"/>
    <property type="molecule type" value="Genomic_DNA"/>
</dbReference>
<feature type="compositionally biased region" description="Basic and acidic residues" evidence="1">
    <location>
        <begin position="328"/>
        <end position="348"/>
    </location>
</feature>
<feature type="compositionally biased region" description="Acidic residues" evidence="1">
    <location>
        <begin position="528"/>
        <end position="581"/>
    </location>
</feature>
<accession>A0A835Y2M0</accession>
<comment type="caution">
    <text evidence="3">The sequence shown here is derived from an EMBL/GenBank/DDBJ whole genome shotgun (WGS) entry which is preliminary data.</text>
</comment>
<evidence type="ECO:0000313" key="4">
    <source>
        <dbReference type="Proteomes" id="UP000612055"/>
    </source>
</evidence>
<proteinExistence type="predicted"/>
<dbReference type="Gene3D" id="3.40.50.1110">
    <property type="entry name" value="SGNH hydrolase"/>
    <property type="match status" value="1"/>
</dbReference>
<dbReference type="SUPFAM" id="SSF52266">
    <property type="entry name" value="SGNH hydrolase"/>
    <property type="match status" value="1"/>
</dbReference>
<evidence type="ECO:0000313" key="3">
    <source>
        <dbReference type="EMBL" id="KAG2494062.1"/>
    </source>
</evidence>
<keyword evidence="2" id="KW-0732">Signal</keyword>
<dbReference type="PANTHER" id="PTHR34407">
    <property type="entry name" value="EXPRESSED PROTEIN"/>
    <property type="match status" value="1"/>
</dbReference>
<protein>
    <submittedName>
        <fullName evidence="3">Uncharacterized protein</fullName>
    </submittedName>
</protein>
<dbReference type="PANTHER" id="PTHR34407:SF1">
    <property type="entry name" value="SGNH HYDROLASE-TYPE ESTERASE DOMAIN-CONTAINING PROTEIN"/>
    <property type="match status" value="1"/>
</dbReference>
<name>A0A835Y2M0_9CHLO</name>
<feature type="chain" id="PRO_5032477124" evidence="2">
    <location>
        <begin position="21"/>
        <end position="598"/>
    </location>
</feature>
<feature type="signal peptide" evidence="2">
    <location>
        <begin position="1"/>
        <end position="20"/>
    </location>
</feature>
<dbReference type="Proteomes" id="UP000612055">
    <property type="component" value="Unassembled WGS sequence"/>
</dbReference>
<organism evidence="3 4">
    <name type="scientific">Edaphochlamys debaryana</name>
    <dbReference type="NCBI Taxonomy" id="47281"/>
    <lineage>
        <taxon>Eukaryota</taxon>
        <taxon>Viridiplantae</taxon>
        <taxon>Chlorophyta</taxon>
        <taxon>core chlorophytes</taxon>
        <taxon>Chlorophyceae</taxon>
        <taxon>CS clade</taxon>
        <taxon>Chlamydomonadales</taxon>
        <taxon>Chlamydomonadales incertae sedis</taxon>
        <taxon>Edaphochlamys</taxon>
    </lineage>
</organism>
<gene>
    <name evidence="3" type="ORF">HYH03_007705</name>
</gene>
<feature type="region of interest" description="Disordered" evidence="1">
    <location>
        <begin position="304"/>
        <end position="360"/>
    </location>
</feature>
<reference evidence="3" key="1">
    <citation type="journal article" date="2020" name="bioRxiv">
        <title>Comparative genomics of Chlamydomonas.</title>
        <authorList>
            <person name="Craig R.J."/>
            <person name="Hasan A.R."/>
            <person name="Ness R.W."/>
            <person name="Keightley P.D."/>
        </authorList>
    </citation>
    <scope>NUCLEOTIDE SEQUENCE</scope>
    <source>
        <strain evidence="3">CCAP 11/70</strain>
    </source>
</reference>
<keyword evidence="4" id="KW-1185">Reference proteome</keyword>
<dbReference type="InterPro" id="IPR036514">
    <property type="entry name" value="SGNH_hydro_sf"/>
</dbReference>
<dbReference type="AlphaFoldDB" id="A0A835Y2M0"/>
<feature type="region of interest" description="Disordered" evidence="1">
    <location>
        <begin position="525"/>
        <end position="598"/>
    </location>
</feature>
<evidence type="ECO:0000256" key="1">
    <source>
        <dbReference type="SAM" id="MobiDB-lite"/>
    </source>
</evidence>
<sequence length="598" mass="66225">MASLALTSALLLGLVVGGRAGLAANGSKFWTDSMLEWGMAVETPEQFRPLLAKLESGQAINVMAWGSSVVASHGGCYNEVSKQFMIKTRGYPPENCDLHEYGWLTLILRDINATWPAYNPEHLLANLGRSGAFLEVLLKTCYEASVPDPVDLIILENLGGLGHPFSLEQTITALLRLAAARDPQAPRPTIIMINRVECITRDWCNHNCTSKKAGFEHVLTKEHRTPDIQIEIAKTYGINLISIADFLNTGMEKGLFPRVGVKACLFLAAMMKDHVHPNHLGKRLYADLIWKALERAQRQLKKGGAVSAVGKMKSQPKGQEEDEDEEYGKEKSDHAGRKAKEAQHDSGRQRGLSIPSHPILPKGHKVFVKRCYMQGEMSRKDLSHGTDANRVYRPFLHVKKSNGWVLVHYDGNYNNTFRPGVVAPKPGSLLQVEIDTRLPEVAGKTTLDITYLSSYEGWGKVETTVIDSYHTYHNTMPAIHSIQVSVTPRCVIQLLSSEGKGGKAFKVMGLVVRASADLNGVISHADYADDVAEEDEKGEQEKKDEDEDEEAEDEDEEAEDEEGEEDGDYDEDADDVGEGEEEKGSGKQKSARRNEEED</sequence>